<comment type="caution">
    <text evidence="1">The sequence shown here is derived from an EMBL/GenBank/DDBJ whole genome shotgun (WGS) entry which is preliminary data.</text>
</comment>
<gene>
    <name evidence="1" type="ORF">GON01_04150</name>
</gene>
<organism evidence="1 2">
    <name type="scientific">Sphingomonas horti</name>
    <dbReference type="NCBI Taxonomy" id="2682842"/>
    <lineage>
        <taxon>Bacteria</taxon>
        <taxon>Pseudomonadati</taxon>
        <taxon>Pseudomonadota</taxon>
        <taxon>Alphaproteobacteria</taxon>
        <taxon>Sphingomonadales</taxon>
        <taxon>Sphingomonadaceae</taxon>
        <taxon>Sphingomonas</taxon>
    </lineage>
</organism>
<evidence type="ECO:0008006" key="3">
    <source>
        <dbReference type="Google" id="ProtNLM"/>
    </source>
</evidence>
<sequence length="90" mass="9933">MNALPAVSLNPETAARAAEVARARGESLEAFVDHAVNEAIEEQQAFEEAMAEAERDFEEGRVHSHEEVLKWLAESRARAEVEIARRSSAS</sequence>
<dbReference type="RefSeq" id="WP_157026110.1">
    <property type="nucleotide sequence ID" value="NZ_WQMS01000006.1"/>
</dbReference>
<name>A0A6I4IY43_9SPHN</name>
<dbReference type="EMBL" id="WQMS01000006">
    <property type="protein sequence ID" value="MVO77130.1"/>
    <property type="molecule type" value="Genomic_DNA"/>
</dbReference>
<accession>A0A6I4IY43</accession>
<protein>
    <recommendedName>
        <fullName evidence="3">CopG family transcriptional regulator</fullName>
    </recommendedName>
</protein>
<dbReference type="AlphaFoldDB" id="A0A6I4IY43"/>
<reference evidence="1 2" key="1">
    <citation type="submission" date="2019-12" db="EMBL/GenBank/DDBJ databases">
        <authorList>
            <person name="Huq M.A."/>
        </authorList>
    </citation>
    <scope>NUCLEOTIDE SEQUENCE [LARGE SCALE GENOMIC DNA]</scope>
    <source>
        <strain evidence="1 2">MAH-20</strain>
    </source>
</reference>
<evidence type="ECO:0000313" key="1">
    <source>
        <dbReference type="EMBL" id="MVO77130.1"/>
    </source>
</evidence>
<proteinExistence type="predicted"/>
<dbReference type="Proteomes" id="UP000441389">
    <property type="component" value="Unassembled WGS sequence"/>
</dbReference>
<keyword evidence="2" id="KW-1185">Reference proteome</keyword>
<evidence type="ECO:0000313" key="2">
    <source>
        <dbReference type="Proteomes" id="UP000441389"/>
    </source>
</evidence>